<gene>
    <name evidence="3" type="ORF">SAMN05216251_111218</name>
</gene>
<feature type="region of interest" description="Disordered" evidence="1">
    <location>
        <begin position="70"/>
        <end position="90"/>
    </location>
</feature>
<name>A0A1I2HT77_9ACTN</name>
<accession>A0A1I2HT77</accession>
<reference evidence="3 4" key="1">
    <citation type="submission" date="2016-10" db="EMBL/GenBank/DDBJ databases">
        <authorList>
            <person name="de Groot N.N."/>
        </authorList>
    </citation>
    <scope>NUCLEOTIDE SEQUENCE [LARGE SCALE GENOMIC DNA]</scope>
    <source>
        <strain evidence="3 4">CGMCC 4.3510</strain>
    </source>
</reference>
<dbReference type="Pfam" id="PF18135">
    <property type="entry name" value="Type_ISP_C"/>
    <property type="match status" value="2"/>
</dbReference>
<protein>
    <recommendedName>
        <fullName evidence="2">Type ISP restriction-modification enzyme LLaBIII C-terminal specificity domain-containing protein</fullName>
    </recommendedName>
</protein>
<dbReference type="InterPro" id="IPR041635">
    <property type="entry name" value="Type_ISP_LLaBIII_C"/>
</dbReference>
<organism evidence="3 4">
    <name type="scientific">Actinacidiphila alni</name>
    <dbReference type="NCBI Taxonomy" id="380248"/>
    <lineage>
        <taxon>Bacteria</taxon>
        <taxon>Bacillati</taxon>
        <taxon>Actinomycetota</taxon>
        <taxon>Actinomycetes</taxon>
        <taxon>Kitasatosporales</taxon>
        <taxon>Streptomycetaceae</taxon>
        <taxon>Actinacidiphila</taxon>
    </lineage>
</organism>
<dbReference type="STRING" id="380248.SAMN05216251_111218"/>
<evidence type="ECO:0000313" key="3">
    <source>
        <dbReference type="EMBL" id="SFF32643.1"/>
    </source>
</evidence>
<proteinExistence type="predicted"/>
<feature type="domain" description="Type ISP restriction-modification enzyme LLaBIII C-terminal specificity" evidence="2">
    <location>
        <begin position="222"/>
        <end position="354"/>
    </location>
</feature>
<dbReference type="AlphaFoldDB" id="A0A1I2HT77"/>
<feature type="region of interest" description="Disordered" evidence="1">
    <location>
        <begin position="258"/>
        <end position="284"/>
    </location>
</feature>
<dbReference type="Proteomes" id="UP000199323">
    <property type="component" value="Unassembled WGS sequence"/>
</dbReference>
<sequence>MRAVSNDAPLLHDVMPWSVRPLRIGRGWPMAPDPDCLRARWAVFTGTPDLSERAALLHPTRARGLRTPVAQLPGHRTPTTALAGESGRCPEPIRVQHGPYDRQWLIPDHRLIDVARAELWRTADDQQVFALEQAFQPPSAGDGPQEVPVAFSALLPDGRSPAGRPGWIRPLFRRPGGRDPNIAPGLTGLLTARLGPSEDVRAADVLAWIAAAARPGPGGSAVPLPRDPALWREGLTLGRRALWLHTHGERFADPAAGRDAGRLRLPGGSRPYVRSPLPGAPRADDLAYDPQERTLLIGEGRIAPVAPAAWDVTAGGVRVIEAWFERRTAAGAPGTLEALRPAAWTRATTSELLELISALTLLADLRAERERIADRLAVRGATITAAELRAAGVLPVPAGRRRPASVLEHHEEGPDGQFALL</sequence>
<evidence type="ECO:0000313" key="4">
    <source>
        <dbReference type="Proteomes" id="UP000199323"/>
    </source>
</evidence>
<dbReference type="OrthoDB" id="9776021at2"/>
<feature type="domain" description="Type ISP restriction-modification enzyme LLaBIII C-terminal specificity" evidence="2">
    <location>
        <begin position="13"/>
        <end position="212"/>
    </location>
</feature>
<evidence type="ECO:0000259" key="2">
    <source>
        <dbReference type="Pfam" id="PF18135"/>
    </source>
</evidence>
<evidence type="ECO:0000256" key="1">
    <source>
        <dbReference type="SAM" id="MobiDB-lite"/>
    </source>
</evidence>
<keyword evidence="4" id="KW-1185">Reference proteome</keyword>
<dbReference type="RefSeq" id="WP_093715036.1">
    <property type="nucleotide sequence ID" value="NZ_FONG01000011.1"/>
</dbReference>
<dbReference type="EMBL" id="FONG01000011">
    <property type="protein sequence ID" value="SFF32643.1"/>
    <property type="molecule type" value="Genomic_DNA"/>
</dbReference>